<reference evidence="9 10" key="1">
    <citation type="submission" date="2018-08" db="EMBL/GenBank/DDBJ databases">
        <title>Aphanomyces genome sequencing and annotation.</title>
        <authorList>
            <person name="Minardi D."/>
            <person name="Oidtmann B."/>
            <person name="Van Der Giezen M."/>
            <person name="Studholme D.J."/>
        </authorList>
    </citation>
    <scope>NUCLEOTIDE SEQUENCE [LARGE SCALE GENOMIC DNA]</scope>
    <source>
        <strain evidence="8 11">197901</strain>
        <strain evidence="6 13">D2</strain>
        <strain evidence="7 15">FDL457</strain>
        <strain evidence="2 9">Kv</strain>
        <strain evidence="5 10">SA</strain>
        <strain evidence="4 14">Si</strain>
        <strain evidence="3 12">Yx</strain>
    </source>
</reference>
<dbReference type="EMBL" id="QUSZ01007138">
    <property type="protein sequence ID" value="RHY03431.1"/>
    <property type="molecule type" value="Genomic_DNA"/>
</dbReference>
<evidence type="ECO:0000313" key="9">
    <source>
        <dbReference type="Proteomes" id="UP000265427"/>
    </source>
</evidence>
<evidence type="ECO:0000313" key="11">
    <source>
        <dbReference type="Proteomes" id="UP000266196"/>
    </source>
</evidence>
<dbReference type="Proteomes" id="UP000266239">
    <property type="component" value="Unassembled WGS sequence"/>
</dbReference>
<comment type="caution">
    <text evidence="3">The sequence shown here is derived from an EMBL/GenBank/DDBJ whole genome shotgun (WGS) entry which is preliminary data.</text>
</comment>
<dbReference type="Proteomes" id="UP000265427">
    <property type="component" value="Unassembled WGS sequence"/>
</dbReference>
<dbReference type="EMBL" id="QUTB01011978">
    <property type="protein sequence ID" value="RHY36710.1"/>
    <property type="molecule type" value="Genomic_DNA"/>
</dbReference>
<evidence type="ECO:0000313" key="15">
    <source>
        <dbReference type="Proteomes" id="UP000286510"/>
    </source>
</evidence>
<evidence type="ECO:0000313" key="3">
    <source>
        <dbReference type="EMBL" id="RHY33980.1"/>
    </source>
</evidence>
<dbReference type="Proteomes" id="UP000266196">
    <property type="component" value="Unassembled WGS sequence"/>
</dbReference>
<dbReference type="Proteomes" id="UP000265716">
    <property type="component" value="Unassembled WGS sequence"/>
</dbReference>
<evidence type="ECO:0000313" key="8">
    <source>
        <dbReference type="EMBL" id="RHZ04353.1"/>
    </source>
</evidence>
<evidence type="ECO:0000313" key="13">
    <source>
        <dbReference type="Proteomes" id="UP000266643"/>
    </source>
</evidence>
<organism evidence="3 12">
    <name type="scientific">Aphanomyces astaci</name>
    <name type="common">Crayfish plague agent</name>
    <dbReference type="NCBI Taxonomy" id="112090"/>
    <lineage>
        <taxon>Eukaryota</taxon>
        <taxon>Sar</taxon>
        <taxon>Stramenopiles</taxon>
        <taxon>Oomycota</taxon>
        <taxon>Saprolegniomycetes</taxon>
        <taxon>Saprolegniales</taxon>
        <taxon>Verrucalvaceae</taxon>
        <taxon>Aphanomyces</taxon>
    </lineage>
</organism>
<name>A0A397BX44_APHAT</name>
<evidence type="ECO:0000313" key="4">
    <source>
        <dbReference type="EMBL" id="RHY36710.1"/>
    </source>
</evidence>
<accession>A0A397BX44</accession>
<evidence type="ECO:0000313" key="6">
    <source>
        <dbReference type="EMBL" id="RHY70429.1"/>
    </source>
</evidence>
<evidence type="ECO:0000313" key="14">
    <source>
        <dbReference type="Proteomes" id="UP000283543"/>
    </source>
</evidence>
<feature type="region of interest" description="Disordered" evidence="1">
    <location>
        <begin position="21"/>
        <end position="47"/>
    </location>
</feature>
<proteinExistence type="predicted"/>
<dbReference type="Proteomes" id="UP000286510">
    <property type="component" value="Unassembled WGS sequence"/>
</dbReference>
<evidence type="ECO:0000256" key="1">
    <source>
        <dbReference type="SAM" id="MobiDB-lite"/>
    </source>
</evidence>
<dbReference type="AlphaFoldDB" id="A0A397BX44"/>
<evidence type="ECO:0000313" key="10">
    <source>
        <dbReference type="Proteomes" id="UP000265716"/>
    </source>
</evidence>
<dbReference type="EMBL" id="QUTD01003969">
    <property type="protein sequence ID" value="RHY70429.1"/>
    <property type="molecule type" value="Genomic_DNA"/>
</dbReference>
<dbReference type="EMBL" id="QUTA01001357">
    <property type="protein sequence ID" value="RHY33980.1"/>
    <property type="molecule type" value="Genomic_DNA"/>
</dbReference>
<gene>
    <name evidence="3" type="ORF">DYB25_008928</name>
    <name evidence="7" type="ORF">DYB26_003713</name>
    <name evidence="6" type="ORF">DYB30_006060</name>
    <name evidence="8" type="ORF">DYB31_004518</name>
    <name evidence="4" type="ORF">DYB34_009785</name>
    <name evidence="2" type="ORF">DYB36_009752</name>
    <name evidence="5" type="ORF">DYB38_006060</name>
</gene>
<dbReference type="Proteomes" id="UP000283543">
    <property type="component" value="Unassembled WGS sequence"/>
</dbReference>
<evidence type="ECO:0000313" key="12">
    <source>
        <dbReference type="Proteomes" id="UP000266239"/>
    </source>
</evidence>
<sequence>MRRKGHHEYIRARHQRTKPQWRHSAACGSVGRRRRGRDVAAGVQRGKRQRDQLDGVYTSACVRSTQPCAWRRHPIDPGRRKHTCRYCRGWAPICEIFHCLL</sequence>
<dbReference type="EMBL" id="QUTF01023919">
    <property type="protein sequence ID" value="RHY85904.1"/>
    <property type="molecule type" value="Genomic_DNA"/>
</dbReference>
<evidence type="ECO:0000313" key="2">
    <source>
        <dbReference type="EMBL" id="RHY03431.1"/>
    </source>
</evidence>
<protein>
    <submittedName>
        <fullName evidence="3">Uncharacterized protein</fullName>
    </submittedName>
</protein>
<dbReference type="EMBL" id="QUTE01013518">
    <property type="protein sequence ID" value="RHZ04353.1"/>
    <property type="molecule type" value="Genomic_DNA"/>
</dbReference>
<evidence type="ECO:0000313" key="7">
    <source>
        <dbReference type="EMBL" id="RHY85904.1"/>
    </source>
</evidence>
<dbReference type="EMBL" id="QUTC01008702">
    <property type="protein sequence ID" value="RHY43054.1"/>
    <property type="molecule type" value="Genomic_DNA"/>
</dbReference>
<dbReference type="Proteomes" id="UP000266643">
    <property type="component" value="Unassembled WGS sequence"/>
</dbReference>
<evidence type="ECO:0000313" key="5">
    <source>
        <dbReference type="EMBL" id="RHY43054.1"/>
    </source>
</evidence>